<proteinExistence type="predicted"/>
<evidence type="ECO:0000313" key="2">
    <source>
        <dbReference type="Proteomes" id="UP000070069"/>
    </source>
</evidence>
<protein>
    <submittedName>
        <fullName evidence="1">Uncharacterized protein</fullName>
    </submittedName>
</protein>
<comment type="caution">
    <text evidence="1">The sequence shown here is derived from an EMBL/GenBank/DDBJ whole genome shotgun (WGS) entry which is preliminary data.</text>
</comment>
<evidence type="ECO:0000313" key="1">
    <source>
        <dbReference type="EMBL" id="KXT29252.1"/>
    </source>
</evidence>
<reference evidence="1 2" key="1">
    <citation type="submission" date="2016-02" db="EMBL/GenBank/DDBJ databases">
        <title>A draft genome sequence of Candidatus Phytoplasma oryzae strain Mbita1, the causative agent of Napier Grass stunt disease in Kenya.</title>
        <authorList>
            <person name="Fischer A."/>
            <person name="Santa-Cruz I."/>
            <person name="Wambua L."/>
            <person name="Olds C."/>
            <person name="Midega C."/>
            <person name="Dickinson M."/>
            <person name="Kawicha P."/>
            <person name="Khan Z."/>
            <person name="Masiga D."/>
            <person name="Jores J."/>
            <person name="Bernd S."/>
        </authorList>
    </citation>
    <scope>NUCLEOTIDE SEQUENCE [LARGE SCALE GENOMIC DNA]</scope>
    <source>
        <strain evidence="1">Mbita1</strain>
    </source>
</reference>
<dbReference type="EMBL" id="LTBM01000005">
    <property type="protein sequence ID" value="KXT29252.1"/>
    <property type="molecule type" value="Genomic_DNA"/>
</dbReference>
<name>A0A139JQK6_9MOLU</name>
<accession>A0A139JQK6</accession>
<dbReference type="RefSeq" id="WP_066540324.1">
    <property type="nucleotide sequence ID" value="NZ_LTBM01000005.1"/>
</dbReference>
<dbReference type="AlphaFoldDB" id="A0A139JQK6"/>
<organism evidence="1 2">
    <name type="scientific">Candidatus Phytoplasma oryzae</name>
    <dbReference type="NCBI Taxonomy" id="203274"/>
    <lineage>
        <taxon>Bacteria</taxon>
        <taxon>Bacillati</taxon>
        <taxon>Mycoplasmatota</taxon>
        <taxon>Mollicutes</taxon>
        <taxon>Acholeplasmatales</taxon>
        <taxon>Acholeplasmataceae</taxon>
        <taxon>Candidatus Phytoplasma</taxon>
        <taxon>16SrXI (Rice yellow dwarf group)</taxon>
    </lineage>
</organism>
<sequence length="250" mass="29775">MNIKKISQFKCLNFSLFLFVSLFFIINKNCIMAMEKYPSATTTSYSKSKYFSLKLDNDIKQTVSLQDMNHQVKSGEYYDVLKNIKNIIGSQLNLQNSFFIDELKEKYSEIKINFFIQIYFWELLMFLQDKNFLQTSNFSFGKKIESFVNINLLNDLEKVKLNDLEEYKLKNKKEILIHRFVYDFAKGDISSEIDSRINAKNLLEVFITDLEIKNQNNQLFLFLTFKTYSYTENIKFYFNIGFNVEEISFL</sequence>
<gene>
    <name evidence="1" type="ORF">AXA84_0240</name>
</gene>
<dbReference type="Proteomes" id="UP000070069">
    <property type="component" value="Unassembled WGS sequence"/>
</dbReference>
<dbReference type="PATRIC" id="fig|203274.3.peg.395"/>